<keyword evidence="3" id="KW-1185">Reference proteome</keyword>
<feature type="chain" id="PRO_5026807016" evidence="1">
    <location>
        <begin position="24"/>
        <end position="166"/>
    </location>
</feature>
<organism evidence="2 3">
    <name type="scientific">Silvanigrella paludirubra</name>
    <dbReference type="NCBI Taxonomy" id="2499159"/>
    <lineage>
        <taxon>Bacteria</taxon>
        <taxon>Pseudomonadati</taxon>
        <taxon>Bdellovibrionota</taxon>
        <taxon>Oligoflexia</taxon>
        <taxon>Silvanigrellales</taxon>
        <taxon>Silvanigrellaceae</taxon>
        <taxon>Silvanigrella</taxon>
    </lineage>
</organism>
<dbReference type="RefSeq" id="WP_153420726.1">
    <property type="nucleotide sequence ID" value="NZ_WFLM01000004.1"/>
</dbReference>
<proteinExistence type="predicted"/>
<name>A0A6N6VU05_9BACT</name>
<dbReference type="AlphaFoldDB" id="A0A6N6VU05"/>
<protein>
    <submittedName>
        <fullName evidence="2">Uncharacterized protein</fullName>
    </submittedName>
</protein>
<feature type="signal peptide" evidence="1">
    <location>
        <begin position="1"/>
        <end position="23"/>
    </location>
</feature>
<reference evidence="2 3" key="1">
    <citation type="submission" date="2019-10" db="EMBL/GenBank/DDBJ databases">
        <title>New species of Slilvanegrellaceae.</title>
        <authorList>
            <person name="Pitt A."/>
            <person name="Hahn M.W."/>
        </authorList>
    </citation>
    <scope>NUCLEOTIDE SEQUENCE [LARGE SCALE GENOMIC DNA]</scope>
    <source>
        <strain evidence="2 3">SP-Ram-0.45-NSY-1</strain>
    </source>
</reference>
<evidence type="ECO:0000313" key="3">
    <source>
        <dbReference type="Proteomes" id="UP000437748"/>
    </source>
</evidence>
<sequence length="166" mass="19077">MSFFFKKLIISVPLLFYSFQTYAYFQVDVINATGQTISYSLFTSQNSDYSLGNKYNLDNKKKMDICDNEEILIDNKKFSFIENFKSCSEMNILGTIFIKGSGLTIKVNGKEMGTICAFKKTMLDPALHAQLEYFKDSKNQVYIKFSNVGWGEDSNIYPTFINLKLD</sequence>
<evidence type="ECO:0000313" key="2">
    <source>
        <dbReference type="EMBL" id="KAB8037651.1"/>
    </source>
</evidence>
<evidence type="ECO:0000256" key="1">
    <source>
        <dbReference type="SAM" id="SignalP"/>
    </source>
</evidence>
<keyword evidence="1" id="KW-0732">Signal</keyword>
<dbReference type="EMBL" id="WFLM01000004">
    <property type="protein sequence ID" value="KAB8037651.1"/>
    <property type="molecule type" value="Genomic_DNA"/>
</dbReference>
<gene>
    <name evidence="2" type="ORF">GCL60_10780</name>
</gene>
<accession>A0A6N6VU05</accession>
<dbReference type="Proteomes" id="UP000437748">
    <property type="component" value="Unassembled WGS sequence"/>
</dbReference>
<comment type="caution">
    <text evidence="2">The sequence shown here is derived from an EMBL/GenBank/DDBJ whole genome shotgun (WGS) entry which is preliminary data.</text>
</comment>